<dbReference type="InterPro" id="IPR043145">
    <property type="entry name" value="Znf_ZZ_sf"/>
</dbReference>
<dbReference type="PANTHER" id="PTHR47841:SF7">
    <property type="entry name" value="CYSTEINE_HISTIDINE-RICH C1 DOMAIN PROTEIN"/>
    <property type="match status" value="1"/>
</dbReference>
<proteinExistence type="predicted"/>
<dbReference type="OMA" id="NASSWRY"/>
<gene>
    <name evidence="6" type="primary">LOC107784685</name>
</gene>
<keyword evidence="3" id="KW-0863">Zinc-finger</keyword>
<dbReference type="OrthoDB" id="1248227at2759"/>
<feature type="domain" description="DC1" evidence="5">
    <location>
        <begin position="66"/>
        <end position="114"/>
    </location>
</feature>
<dbReference type="KEGG" id="nta:107784685"/>
<dbReference type="Pfam" id="PF03107">
    <property type="entry name" value="C1_2"/>
    <property type="match status" value="3"/>
</dbReference>
<evidence type="ECO:0000256" key="2">
    <source>
        <dbReference type="ARBA" id="ARBA00022737"/>
    </source>
</evidence>
<dbReference type="Gene3D" id="3.30.60.90">
    <property type="match status" value="1"/>
</dbReference>
<accession>A0A1S3ZA54</accession>
<protein>
    <recommendedName>
        <fullName evidence="5">DC1 domain-containing protein</fullName>
    </recommendedName>
</protein>
<evidence type="ECO:0000256" key="1">
    <source>
        <dbReference type="ARBA" id="ARBA00022723"/>
    </source>
</evidence>
<evidence type="ECO:0000256" key="3">
    <source>
        <dbReference type="ARBA" id="ARBA00022771"/>
    </source>
</evidence>
<evidence type="ECO:0000313" key="6">
    <source>
        <dbReference type="RefSeq" id="XP_016461335.1"/>
    </source>
</evidence>
<dbReference type="InterPro" id="IPR004146">
    <property type="entry name" value="DC1"/>
</dbReference>
<evidence type="ECO:0000259" key="5">
    <source>
        <dbReference type="Pfam" id="PF03107"/>
    </source>
</evidence>
<dbReference type="AlphaFoldDB" id="A0A1S3ZA54"/>
<organism evidence="6">
    <name type="scientific">Nicotiana tabacum</name>
    <name type="common">Common tobacco</name>
    <dbReference type="NCBI Taxonomy" id="4097"/>
    <lineage>
        <taxon>Eukaryota</taxon>
        <taxon>Viridiplantae</taxon>
        <taxon>Streptophyta</taxon>
        <taxon>Embryophyta</taxon>
        <taxon>Tracheophyta</taxon>
        <taxon>Spermatophyta</taxon>
        <taxon>Magnoliopsida</taxon>
        <taxon>eudicotyledons</taxon>
        <taxon>Gunneridae</taxon>
        <taxon>Pentapetalae</taxon>
        <taxon>asterids</taxon>
        <taxon>lamiids</taxon>
        <taxon>Solanales</taxon>
        <taxon>Solanaceae</taxon>
        <taxon>Nicotianoideae</taxon>
        <taxon>Nicotianeae</taxon>
        <taxon>Nicotiana</taxon>
    </lineage>
</organism>
<dbReference type="InterPro" id="IPR046349">
    <property type="entry name" value="C1-like_sf"/>
</dbReference>
<keyword evidence="2" id="KW-0677">Repeat</keyword>
<dbReference type="SUPFAM" id="SSF57889">
    <property type="entry name" value="Cysteine-rich domain"/>
    <property type="match status" value="2"/>
</dbReference>
<feature type="domain" description="DC1" evidence="5">
    <location>
        <begin position="12"/>
        <end position="55"/>
    </location>
</feature>
<dbReference type="PANTHER" id="PTHR47841">
    <property type="entry name" value="DIACYLGLYCEROL KINASE THETA-LIKE-RELATED"/>
    <property type="match status" value="1"/>
</dbReference>
<dbReference type="GO" id="GO:0008270">
    <property type="term" value="F:zinc ion binding"/>
    <property type="evidence" value="ECO:0007669"/>
    <property type="project" value="UniProtKB-KW"/>
</dbReference>
<dbReference type="RefSeq" id="XP_016461335.1">
    <property type="nucleotide sequence ID" value="XM_016605849.1"/>
</dbReference>
<keyword evidence="4" id="KW-0862">Zinc</keyword>
<sequence length="272" mass="30429">MAPLPKTTIQHFTHPKHPLTVYDSNTKYLCDGCKIPGIGKRYRCHGCEFDLHEYCGICPTILSSFMHLNHSLKLVVRKPQGNRQFDRICNICCDSVEGLFYRCEVCEFDVHPLCTQLPETLRHALHQAHPLRLLGSSEAGTCAVCRGACNASTWRYRCQLCKFDIHMGCLMVQCEKKTSSDRGIPTYVPPSVFPQAQPQHFGGYAYGVPYWNPNSSPSFPSPSNMHHYNAPQPQYQSSGRIGQVMFGLVKTLGVGVISNMIFGVDVSPLFAV</sequence>
<evidence type="ECO:0000256" key="4">
    <source>
        <dbReference type="ARBA" id="ARBA00022833"/>
    </source>
</evidence>
<reference evidence="6" key="1">
    <citation type="submission" date="2025-08" db="UniProtKB">
        <authorList>
            <consortium name="RefSeq"/>
        </authorList>
    </citation>
    <scope>IDENTIFICATION</scope>
</reference>
<dbReference type="STRING" id="4097.A0A1S3ZA54"/>
<dbReference type="PaxDb" id="4097-A0A1S3ZA54"/>
<name>A0A1S3ZA54_TOBAC</name>
<feature type="domain" description="DC1" evidence="5">
    <location>
        <begin position="125"/>
        <end position="169"/>
    </location>
</feature>
<keyword evidence="1" id="KW-0479">Metal-binding</keyword>